<organism evidence="1 2">
    <name type="scientific">Lichenifustis flavocetrariae</name>
    <dbReference type="NCBI Taxonomy" id="2949735"/>
    <lineage>
        <taxon>Bacteria</taxon>
        <taxon>Pseudomonadati</taxon>
        <taxon>Pseudomonadota</taxon>
        <taxon>Alphaproteobacteria</taxon>
        <taxon>Hyphomicrobiales</taxon>
        <taxon>Lichenihabitantaceae</taxon>
        <taxon>Lichenifustis</taxon>
    </lineage>
</organism>
<comment type="caution">
    <text evidence="1">The sequence shown here is derived from an EMBL/GenBank/DDBJ whole genome shotgun (WGS) entry which is preliminary data.</text>
</comment>
<sequence length="47" mass="4891">MNLAAAAATKSRTEAIAATHRAGMHDHDSVIAMLMASVVGYDGSYEP</sequence>
<dbReference type="EMBL" id="JAMOIM010000007">
    <property type="protein sequence ID" value="MCW6508937.1"/>
    <property type="molecule type" value="Genomic_DNA"/>
</dbReference>
<name>A0AA41Z480_9HYPH</name>
<keyword evidence="2" id="KW-1185">Reference proteome</keyword>
<evidence type="ECO:0000313" key="1">
    <source>
        <dbReference type="EMBL" id="MCW6508937.1"/>
    </source>
</evidence>
<protein>
    <submittedName>
        <fullName evidence="1">Uncharacterized protein</fullName>
    </submittedName>
</protein>
<dbReference type="RefSeq" id="WP_282585298.1">
    <property type="nucleotide sequence ID" value="NZ_JAMOIM010000007.1"/>
</dbReference>
<gene>
    <name evidence="1" type="ORF">M8523_12990</name>
</gene>
<dbReference type="Proteomes" id="UP001165667">
    <property type="component" value="Unassembled WGS sequence"/>
</dbReference>
<proteinExistence type="predicted"/>
<reference evidence="1" key="1">
    <citation type="submission" date="2022-05" db="EMBL/GenBank/DDBJ databases">
        <authorList>
            <person name="Pankratov T."/>
        </authorList>
    </citation>
    <scope>NUCLEOTIDE SEQUENCE</scope>
    <source>
        <strain evidence="1">BP6-180914</strain>
    </source>
</reference>
<accession>A0AA41Z480</accession>
<evidence type="ECO:0000313" key="2">
    <source>
        <dbReference type="Proteomes" id="UP001165667"/>
    </source>
</evidence>
<dbReference type="AlphaFoldDB" id="A0AA41Z480"/>